<dbReference type="SMART" id="SM00322">
    <property type="entry name" value="KH"/>
    <property type="match status" value="1"/>
</dbReference>
<evidence type="ECO:0000313" key="7">
    <source>
        <dbReference type="Proteomes" id="UP000626109"/>
    </source>
</evidence>
<evidence type="ECO:0000256" key="3">
    <source>
        <dbReference type="PROSITE-ProRule" id="PRU00117"/>
    </source>
</evidence>
<dbReference type="PANTHER" id="PTHR10161">
    <property type="entry name" value="TARTRATE-RESISTANT ACID PHOSPHATASE TYPE 5"/>
    <property type="match status" value="1"/>
</dbReference>
<keyword evidence="3" id="KW-0694">RNA-binding</keyword>
<dbReference type="Proteomes" id="UP000626109">
    <property type="component" value="Unassembled WGS sequence"/>
</dbReference>
<keyword evidence="1" id="KW-0732">Signal</keyword>
<comment type="caution">
    <text evidence="6">The sequence shown here is derived from an EMBL/GenBank/DDBJ whole genome shotgun (WGS) entry which is preliminary data.</text>
</comment>
<dbReference type="EMBL" id="CAJNNW010026257">
    <property type="protein sequence ID" value="CAE8684006.1"/>
    <property type="molecule type" value="Genomic_DNA"/>
</dbReference>
<evidence type="ECO:0000256" key="4">
    <source>
        <dbReference type="SAM" id="MobiDB-lite"/>
    </source>
</evidence>
<evidence type="ECO:0000259" key="5">
    <source>
        <dbReference type="SMART" id="SM00322"/>
    </source>
</evidence>
<reference evidence="6" key="1">
    <citation type="submission" date="2021-02" db="EMBL/GenBank/DDBJ databases">
        <authorList>
            <person name="Dougan E. K."/>
            <person name="Rhodes N."/>
            <person name="Thang M."/>
            <person name="Chan C."/>
        </authorList>
    </citation>
    <scope>NUCLEOTIDE SEQUENCE</scope>
</reference>
<accession>A0A813JVQ0</accession>
<dbReference type="Pfam" id="PF00149">
    <property type="entry name" value="Metallophos"/>
    <property type="match status" value="1"/>
</dbReference>
<dbReference type="PROSITE" id="PS50084">
    <property type="entry name" value="KH_TYPE_1"/>
    <property type="match status" value="1"/>
</dbReference>
<evidence type="ECO:0000256" key="2">
    <source>
        <dbReference type="ARBA" id="ARBA00022801"/>
    </source>
</evidence>
<dbReference type="InterPro" id="IPR029052">
    <property type="entry name" value="Metallo-depent_PP-like"/>
</dbReference>
<dbReference type="GO" id="GO:0016787">
    <property type="term" value="F:hydrolase activity"/>
    <property type="evidence" value="ECO:0007669"/>
    <property type="project" value="UniProtKB-KW"/>
</dbReference>
<feature type="compositionally biased region" description="Basic and acidic residues" evidence="4">
    <location>
        <begin position="1593"/>
        <end position="1602"/>
    </location>
</feature>
<dbReference type="Gene3D" id="3.60.21.10">
    <property type="match status" value="1"/>
</dbReference>
<dbReference type="SUPFAM" id="SSF54791">
    <property type="entry name" value="Eukaryotic type KH-domain (KH-domain type I)"/>
    <property type="match status" value="1"/>
</dbReference>
<keyword evidence="2" id="KW-0378">Hydrolase</keyword>
<sequence>MAGEDSALVMQDPEIASEIAVPSHTHRVCRITLVSTIAATLCVCFWVRPLQQDQSLEKSSEHFSGWDSVPLPNASALISLAEKFDTDGRITKALAVRNASYLNTRALESYPLYQPEDKDFQSRRPSEIATCSLDVLQSMFSIGQIGNAIHAAADECQGPDPHDFEGATLKRSTCAALTSQVVSVFLFMATFIGEAVSVCAGTFKLDSACSVDLNGILASFAQLSASASSLVVACQDSTGNADSDELQALSLGLTRRLEMSHDIHKLNYPKDSPEEQEAAMKASCAFDVGQASLWVARIGLGITQASKDCVPAHIAKVGHVAKVACSIDVNQVIAAVAISASAISVSVTNCPAILNSTNNDALCAASIIDMVGIAAYVATAFSSIMETCGKLDSCELEAITASFTVFLMQVVSGAVLMQLLPGLFMQYQAAGAAWAGSSTVACPSSTGSSSPDNGWWSKCGGGTKPCTAKMEIGDGSVAVTKVKGTMALDVPSCKAFTQREGAVGAVAAGIAKATGVDVKSVEVALTCSRRLTSDGLFARRLEAVNGAYVITIPEGSATITADSVSSAITTAGSDGLTTKIAAAMTAVGITDIVVKVNSISTPTASTGSATTVAGTTTASRATPTAGNMQSVSFANSGAAPGLLIAAAALAPWRTCCEHSAVLRSRGSFNEFQELLLHYTVLGILPQASRPTPPHPPDRIEMAAASATWQRAALLAALLWAAAASEETCGSLDRPENDACREDVTFFAAPVTEGAKSGKNDPNADNLMKDMGAIAGVHFRSASRNDLQRLYFCSPPGGHQCGLPPCSCSKPPCHSCFGGVAPPQRVSRPGCEGGGQGIHCEPPAKALGYKGMAWPTMTFPGKREMHIFAIGDWGGMDGTLSPIENRSELLVYDGGNKAGPSVFPRTRWDKHHNSEICDHKQFIECFDHKGSPPCVPGCGYVRGVDDQPQILVANAFKVRASLMQPDYILNVGDNFYWGGIEKNCGTPMDQLSYTALHQFDQIFEGVYTGQALSKAPWLSVLGNHDYGGRVFNNGWDQQIAYTWYSKRWVMPSPYWSQHVEYPDLNFTVDIYMLDSNAMDAKDLEEDPEHNLCGAKHNPGNADCTAAGGPSSVASCKAWFWDLWAEQQIWIEEQLDKSEADWQIAVTHFPCGHQREFYKKLHQIDYGFPSVSRGLDLLVTGHRHNQELWDPAKVDIGDDLHDLGGLTCFVTGGGGGITSEATPNWYDKKDWYGQAQYGFYDLTITKNLIVIKSLNYDGQPVSSVQPLLQVLLQMLLKVLLQTLLQVLLKGPLLVLLPVLLPALQRRLQQVTRSVDWWFPNPPFFDDAEQPFALSAVCKLVGGLWMRPDAQQSEAAKGQRWSACDGVFRDLQNHVIDGKWVDVKRYGHGHADDHAGGADVDHRAQRRDEPSSSASNGQRRGREERPLARYDGPSSGRAVEGRSERYSAPMPEPRRPPEAVSSRAPGGDIRWFTGLAEAVPPQYLELDYCITCSLPSAQCGALIGRRGENINEVERKTGAKVQLSKKDQGSDHRSLSIVGPLLAVYAAHMLLMRDYNDAAAEPEPPARSREEEKKIEELQRQIDSLKQQMGGGTPERQGKGPERQGKGHGRR</sequence>
<feature type="compositionally biased region" description="Basic and acidic residues" evidence="4">
    <location>
        <begin position="1561"/>
        <end position="1577"/>
    </location>
</feature>
<dbReference type="InterPro" id="IPR051558">
    <property type="entry name" value="Metallophosphoesterase_PAP"/>
</dbReference>
<evidence type="ECO:0000256" key="1">
    <source>
        <dbReference type="ARBA" id="ARBA00022729"/>
    </source>
</evidence>
<gene>
    <name evidence="6" type="ORF">PGLA2088_LOCUS23749</name>
</gene>
<dbReference type="InterPro" id="IPR004088">
    <property type="entry name" value="KH_dom_type_1"/>
</dbReference>
<proteinExistence type="predicted"/>
<dbReference type="SUPFAM" id="SSF56300">
    <property type="entry name" value="Metallo-dependent phosphatases"/>
    <property type="match status" value="1"/>
</dbReference>
<dbReference type="InterPro" id="IPR036612">
    <property type="entry name" value="KH_dom_type_1_sf"/>
</dbReference>
<feature type="domain" description="K Homology" evidence="5">
    <location>
        <begin position="1483"/>
        <end position="1553"/>
    </location>
</feature>
<dbReference type="Pfam" id="PF00013">
    <property type="entry name" value="KH_1"/>
    <property type="match status" value="1"/>
</dbReference>
<evidence type="ECO:0000313" key="6">
    <source>
        <dbReference type="EMBL" id="CAE8684006.1"/>
    </source>
</evidence>
<protein>
    <recommendedName>
        <fullName evidence="5">K Homology domain-containing protein</fullName>
    </recommendedName>
</protein>
<feature type="region of interest" description="Disordered" evidence="4">
    <location>
        <begin position="1388"/>
        <end position="1461"/>
    </location>
</feature>
<dbReference type="Gene3D" id="3.30.1370.10">
    <property type="entry name" value="K Homology domain, type 1"/>
    <property type="match status" value="1"/>
</dbReference>
<organism evidence="6 7">
    <name type="scientific">Polarella glacialis</name>
    <name type="common">Dinoflagellate</name>
    <dbReference type="NCBI Taxonomy" id="89957"/>
    <lineage>
        <taxon>Eukaryota</taxon>
        <taxon>Sar</taxon>
        <taxon>Alveolata</taxon>
        <taxon>Dinophyceae</taxon>
        <taxon>Suessiales</taxon>
        <taxon>Suessiaceae</taxon>
        <taxon>Polarella</taxon>
    </lineage>
</organism>
<dbReference type="InterPro" id="IPR004843">
    <property type="entry name" value="Calcineurin-like_PHP"/>
</dbReference>
<dbReference type="InterPro" id="IPR004087">
    <property type="entry name" value="KH_dom"/>
</dbReference>
<feature type="compositionally biased region" description="Basic and acidic residues" evidence="4">
    <location>
        <begin position="1388"/>
        <end position="1407"/>
    </location>
</feature>
<dbReference type="PANTHER" id="PTHR10161:SF14">
    <property type="entry name" value="TARTRATE-RESISTANT ACID PHOSPHATASE TYPE 5"/>
    <property type="match status" value="1"/>
</dbReference>
<feature type="region of interest" description="Disordered" evidence="4">
    <location>
        <begin position="1556"/>
        <end position="1608"/>
    </location>
</feature>
<dbReference type="CDD" id="cd00105">
    <property type="entry name" value="KH-I"/>
    <property type="match status" value="1"/>
</dbReference>
<name>A0A813JVQ0_POLGL</name>
<dbReference type="GO" id="GO:0003723">
    <property type="term" value="F:RNA binding"/>
    <property type="evidence" value="ECO:0007669"/>
    <property type="project" value="UniProtKB-UniRule"/>
</dbReference>